<sequence>MAEVVISPSGPGAMEAGLMIDNTGTRFVVLTFQEPEADPVIVTFTVPIFQDYVRHLAKTAEAAADELNWVMPD</sequence>
<proteinExistence type="predicted"/>
<name>A0A7Y9FNW9_9SPHN</name>
<dbReference type="RefSeq" id="WP_179509168.1">
    <property type="nucleotide sequence ID" value="NZ_JACCBY010000003.1"/>
</dbReference>
<dbReference type="Proteomes" id="UP000517753">
    <property type="component" value="Unassembled WGS sequence"/>
</dbReference>
<keyword evidence="2" id="KW-1185">Reference proteome</keyword>
<accession>A0A7Y9FNW9</accession>
<dbReference type="AlphaFoldDB" id="A0A7Y9FNW9"/>
<evidence type="ECO:0000313" key="2">
    <source>
        <dbReference type="Proteomes" id="UP000517753"/>
    </source>
</evidence>
<gene>
    <name evidence="1" type="ORF">HD841_002526</name>
</gene>
<protein>
    <submittedName>
        <fullName evidence="1">Uncharacterized protein</fullName>
    </submittedName>
</protein>
<dbReference type="EMBL" id="JACCBY010000003">
    <property type="protein sequence ID" value="NYD90729.1"/>
    <property type="molecule type" value="Genomic_DNA"/>
</dbReference>
<comment type="caution">
    <text evidence="1">The sequence shown here is derived from an EMBL/GenBank/DDBJ whole genome shotgun (WGS) entry which is preliminary data.</text>
</comment>
<evidence type="ECO:0000313" key="1">
    <source>
        <dbReference type="EMBL" id="NYD90729.1"/>
    </source>
</evidence>
<reference evidence="1 2" key="1">
    <citation type="submission" date="2020-08" db="EMBL/GenBank/DDBJ databases">
        <title>The Agave Microbiome: Exploring the role of microbial communities in plant adaptations to desert environments.</title>
        <authorList>
            <person name="Partida-Martinez L.P."/>
        </authorList>
    </citation>
    <scope>NUCLEOTIDE SEQUENCE [LARGE SCALE GENOMIC DNA]</scope>
    <source>
        <strain evidence="1 2">AS2.3</strain>
    </source>
</reference>
<organism evidence="1 2">
    <name type="scientific">Sphingomonas melonis</name>
    <dbReference type="NCBI Taxonomy" id="152682"/>
    <lineage>
        <taxon>Bacteria</taxon>
        <taxon>Pseudomonadati</taxon>
        <taxon>Pseudomonadota</taxon>
        <taxon>Alphaproteobacteria</taxon>
        <taxon>Sphingomonadales</taxon>
        <taxon>Sphingomonadaceae</taxon>
        <taxon>Sphingomonas</taxon>
    </lineage>
</organism>